<reference evidence="4 5" key="1">
    <citation type="submission" date="2014-11" db="EMBL/GenBank/DDBJ databases">
        <title>Draft Genome Sequences of Paenibacillus polymyxa NRRL B-30509 and Paenibacillus terrae NRRL B-30644, Strains from a Poultry Environment that Produce Tridecaptin A and Paenicidins.</title>
        <authorList>
            <person name="van Belkum M.J."/>
            <person name="Lohans C.T."/>
            <person name="Vederas J.C."/>
        </authorList>
    </citation>
    <scope>NUCLEOTIDE SEQUENCE [LARGE SCALE GENOMIC DNA]</scope>
    <source>
        <strain evidence="4 5">NRRL B-30644</strain>
    </source>
</reference>
<feature type="domain" description="DUF7088" evidence="3">
    <location>
        <begin position="41"/>
        <end position="125"/>
    </location>
</feature>
<dbReference type="EMBL" id="JTHP01000012">
    <property type="protein sequence ID" value="KJD46021.1"/>
    <property type="molecule type" value="Genomic_DNA"/>
</dbReference>
<gene>
    <name evidence="4" type="ORF">QD47_08555</name>
</gene>
<dbReference type="InterPro" id="IPR055396">
    <property type="entry name" value="DUF7088"/>
</dbReference>
<name>A0A0D7X3R7_9BACL</name>
<feature type="domain" description="ABC-type uncharacterised transport system" evidence="2">
    <location>
        <begin position="168"/>
        <end position="402"/>
    </location>
</feature>
<dbReference type="AlphaFoldDB" id="A0A0D7X3R7"/>
<dbReference type="InterPro" id="IPR019196">
    <property type="entry name" value="ABC_transp_unknown"/>
</dbReference>
<sequence>MKKWLGHTNSVVLSVAAVGIFILLTLFLRSLGGFQVDLTAGKQYTLSDQTLTAIQGVKEDVRLIAFTVSTSQNQKLNRDVTDMLSEYAKRNSKLKVEQYDLNQEPLLAKEYGVTEASIVLVQGEKKRVIDIGSLFTQAQGSSEGAYQFTGEEKLTSGLLGLSSTHQGKVVFLTGHEEIPLSQMTGLSSSLAQDNVKTEEVQLNQAGSVPKDASVLAIVGPQRDISATELKSIRTYLEGGGKLFLALGFHPNMQSDWKNLDALAADYGVKDTHAIVVDQEQTNTLGPLFTVPTFGSHAITDKLAASNLYPVLSLSIALQAGEQKNWKTTALLKSSAASYGETNIQGLLNNETQKDDKDPQGPLDLGYAVDGKDGKPKAIILGTSALLSDTEISTGGNRDFVLNSLSYVQEQSDGLTIRPRQEQDYKVVYLTPAQAKTILTLSVIGLPLLFAAAGILLWWRRRRA</sequence>
<evidence type="ECO:0000313" key="5">
    <source>
        <dbReference type="Proteomes" id="UP000032534"/>
    </source>
</evidence>
<keyword evidence="1" id="KW-0812">Transmembrane</keyword>
<evidence type="ECO:0000259" key="2">
    <source>
        <dbReference type="Pfam" id="PF09822"/>
    </source>
</evidence>
<dbReference type="RefSeq" id="WP_044645735.1">
    <property type="nucleotide sequence ID" value="NZ_JTHP01000012.1"/>
</dbReference>
<dbReference type="PATRIC" id="fig|159743.3.peg.1876"/>
<keyword evidence="1" id="KW-0472">Membrane</keyword>
<dbReference type="Pfam" id="PF23357">
    <property type="entry name" value="DUF7088"/>
    <property type="match status" value="1"/>
</dbReference>
<comment type="caution">
    <text evidence="4">The sequence shown here is derived from an EMBL/GenBank/DDBJ whole genome shotgun (WGS) entry which is preliminary data.</text>
</comment>
<evidence type="ECO:0000313" key="4">
    <source>
        <dbReference type="EMBL" id="KJD46021.1"/>
    </source>
</evidence>
<dbReference type="Gene3D" id="3.40.30.10">
    <property type="entry name" value="Glutaredoxin"/>
    <property type="match status" value="1"/>
</dbReference>
<proteinExistence type="predicted"/>
<keyword evidence="1" id="KW-1133">Transmembrane helix</keyword>
<keyword evidence="5" id="KW-1185">Reference proteome</keyword>
<organism evidence="4 5">
    <name type="scientific">Paenibacillus terrae</name>
    <dbReference type="NCBI Taxonomy" id="159743"/>
    <lineage>
        <taxon>Bacteria</taxon>
        <taxon>Bacillati</taxon>
        <taxon>Bacillota</taxon>
        <taxon>Bacilli</taxon>
        <taxon>Bacillales</taxon>
        <taxon>Paenibacillaceae</taxon>
        <taxon>Paenibacillus</taxon>
    </lineage>
</organism>
<feature type="transmembrane region" description="Helical" evidence="1">
    <location>
        <begin position="437"/>
        <end position="458"/>
    </location>
</feature>
<protein>
    <submittedName>
        <fullName evidence="4">ABC transporter</fullName>
    </submittedName>
</protein>
<evidence type="ECO:0000256" key="1">
    <source>
        <dbReference type="SAM" id="Phobius"/>
    </source>
</evidence>
<dbReference type="Pfam" id="PF09822">
    <property type="entry name" value="ABC_transp_aux"/>
    <property type="match status" value="1"/>
</dbReference>
<dbReference type="OrthoDB" id="9766228at2"/>
<evidence type="ECO:0000259" key="3">
    <source>
        <dbReference type="Pfam" id="PF23357"/>
    </source>
</evidence>
<dbReference type="Proteomes" id="UP000032534">
    <property type="component" value="Unassembled WGS sequence"/>
</dbReference>
<accession>A0A0D7X3R7</accession>